<dbReference type="InterPro" id="IPR016181">
    <property type="entry name" value="Acyl_CoA_acyltransferase"/>
</dbReference>
<evidence type="ECO:0000259" key="11">
    <source>
        <dbReference type="SMART" id="SM00563"/>
    </source>
</evidence>
<evidence type="ECO:0000256" key="7">
    <source>
        <dbReference type="ARBA" id="ARBA00039058"/>
    </source>
</evidence>
<dbReference type="SUPFAM" id="SSF69593">
    <property type="entry name" value="Glycerol-3-phosphate (1)-acyltransferase"/>
    <property type="match status" value="1"/>
</dbReference>
<keyword evidence="4" id="KW-0443">Lipid metabolism</keyword>
<comment type="catalytic activity">
    <reaction evidence="10">
        <text>a (3R)-hydroxyacyl-[ACP] + L-ornithine = a lyso-ornithine lipid + holo-[ACP] + H(+)</text>
        <dbReference type="Rhea" id="RHEA:20633"/>
        <dbReference type="Rhea" id="RHEA-COMP:9685"/>
        <dbReference type="Rhea" id="RHEA-COMP:9945"/>
        <dbReference type="ChEBI" id="CHEBI:15378"/>
        <dbReference type="ChEBI" id="CHEBI:46911"/>
        <dbReference type="ChEBI" id="CHEBI:64479"/>
        <dbReference type="ChEBI" id="CHEBI:78827"/>
        <dbReference type="ChEBI" id="CHEBI:138482"/>
        <dbReference type="EC" id="2.3.2.30"/>
    </reaction>
    <physiologicalReaction direction="left-to-right" evidence="10">
        <dbReference type="Rhea" id="RHEA:20634"/>
    </physiologicalReaction>
</comment>
<keyword evidence="13" id="KW-1185">Reference proteome</keyword>
<comment type="function">
    <text evidence="9">Catalyzes the first step in the biosynthesis of ornithine lipids, which are phosphorus-free membrane lipids. Catalyzes the 3-hydroxyacyl-acyl carrier protein-dependent acylation of ornithine to form lyso-ornithine lipid (LOL).</text>
</comment>
<dbReference type="PANTHER" id="PTHR37323:SF1">
    <property type="entry name" value="L-ORNITHINE N(ALPHA)-ACYLTRANSFERASE"/>
    <property type="match status" value="1"/>
</dbReference>
<evidence type="ECO:0000256" key="4">
    <source>
        <dbReference type="ARBA" id="ARBA00023098"/>
    </source>
</evidence>
<keyword evidence="5" id="KW-0012">Acyltransferase</keyword>
<dbReference type="InterPro" id="IPR045746">
    <property type="entry name" value="ACT14924-like_Acyltransf_dom"/>
</dbReference>
<dbReference type="EC" id="2.3.2.30" evidence="7"/>
<dbReference type="GO" id="GO:0006629">
    <property type="term" value="P:lipid metabolic process"/>
    <property type="evidence" value="ECO:0007669"/>
    <property type="project" value="UniProtKB-KW"/>
</dbReference>
<evidence type="ECO:0000256" key="10">
    <source>
        <dbReference type="ARBA" id="ARBA00047785"/>
    </source>
</evidence>
<feature type="domain" description="Phospholipid/glycerol acyltransferase" evidence="11">
    <location>
        <begin position="82"/>
        <end position="199"/>
    </location>
</feature>
<evidence type="ECO:0000256" key="9">
    <source>
        <dbReference type="ARBA" id="ARBA00045724"/>
    </source>
</evidence>
<keyword evidence="3 12" id="KW-0808">Transferase</keyword>
<gene>
    <name evidence="12" type="ORF">E3W66_04875</name>
</gene>
<dbReference type="SMART" id="SM00563">
    <property type="entry name" value="PlsC"/>
    <property type="match status" value="1"/>
</dbReference>
<evidence type="ECO:0000256" key="3">
    <source>
        <dbReference type="ARBA" id="ARBA00022679"/>
    </source>
</evidence>
<dbReference type="InterPro" id="IPR002123">
    <property type="entry name" value="Plipid/glycerol_acylTrfase"/>
</dbReference>
<name>A0A4Y8UPP8_9GAMM</name>
<proteinExistence type="inferred from homology"/>
<evidence type="ECO:0000313" key="12">
    <source>
        <dbReference type="EMBL" id="TFH69253.1"/>
    </source>
</evidence>
<comment type="pathway">
    <text evidence="1">Lipid metabolism.</text>
</comment>
<dbReference type="SUPFAM" id="SSF55729">
    <property type="entry name" value="Acyl-CoA N-acyltransferases (Nat)"/>
    <property type="match status" value="1"/>
</dbReference>
<sequence>MLNVESLFNQRFPGFLGAKPRFGRRLLHFLRHLFHERELRQFSEQYPHLEGFDFAEQVLEHFDFSYTVRAAERSHIPRSGRVIIFANHPIGTLDGLALLTLVRELRSDVKVVGNDLLTAIKPLSPLLLAVDALGGKTARESLLAIEQHLVAEGAVIIFPAGEVSRLSARGIRDRHWQSGIVRFCEKTQSPLVPIHINARNSVFFYALSLVARPLSTLWLVREMFKQTHNCVDLRIGRTIASQDLLKLPLTKKEKAKLLRKHLYRIGKSGKGVLPEQSATAAPEERAILRRHVRAGEPLGTTSDGKQIFLFHGDEDPLILREIGRLREISFRAVGEGTGKRRDSDSFDRYYKQLLLWDDDDLEIAGAYRFAPCQWLDGEPLYTQTLFHFSDAMQPILAEGIELGRSFVQPRYWGRRSLDYLWYGIGAFLARHPEFRYLFGPVSLSNNYPAYAMALIVHYYRSHFPARCHYAQAHTPYHIEPQLLARCQQLLPGVDPQEEFIQLKEQLNQMQMAVPTLYKQYADLCEPGGVEFAQFNLDPQFGHCVDGLIIVDLSKLKAPKRARYLSANG</sequence>
<dbReference type="EMBL" id="SPIA01000001">
    <property type="protein sequence ID" value="TFH69253.1"/>
    <property type="molecule type" value="Genomic_DNA"/>
</dbReference>
<dbReference type="GO" id="GO:0043810">
    <property type="term" value="F:ornithine-acyl [acyl carrier protein] N-acyltransferase activity"/>
    <property type="evidence" value="ECO:0007669"/>
    <property type="project" value="UniProtKB-EC"/>
</dbReference>
<evidence type="ECO:0000256" key="2">
    <source>
        <dbReference type="ARBA" id="ARBA00022516"/>
    </source>
</evidence>
<dbReference type="OrthoDB" id="1113830at2"/>
<accession>A0A4Y8UPP8</accession>
<evidence type="ECO:0000313" key="13">
    <source>
        <dbReference type="Proteomes" id="UP000298133"/>
    </source>
</evidence>
<dbReference type="AlphaFoldDB" id="A0A4Y8UPP8"/>
<dbReference type="Pfam" id="PF13444">
    <property type="entry name" value="Acetyltransf_5"/>
    <property type="match status" value="1"/>
</dbReference>
<dbReference type="PANTHER" id="PTHR37323">
    <property type="entry name" value="GCN5-RELATED N-ACETYLTRANSFERASE"/>
    <property type="match status" value="1"/>
</dbReference>
<keyword evidence="2" id="KW-0444">Lipid biosynthesis</keyword>
<dbReference type="Pfam" id="PF19576">
    <property type="entry name" value="Acyltransf_2"/>
    <property type="match status" value="1"/>
</dbReference>
<evidence type="ECO:0000256" key="8">
    <source>
        <dbReference type="ARBA" id="ARBA00039866"/>
    </source>
</evidence>
<comment type="similarity">
    <text evidence="6">Belongs to the acetyltransferase family. OlsB subfamily.</text>
</comment>
<reference evidence="12 13" key="1">
    <citation type="submission" date="2019-03" db="EMBL/GenBank/DDBJ databases">
        <title>Draft genome of Gammaproteobacteria bacterium LSUCC0057, a member of the SAR92 clade.</title>
        <authorList>
            <person name="Lanclos V.C."/>
            <person name="Doiron C."/>
            <person name="Henson M.W."/>
            <person name="Thrash J.C."/>
        </authorList>
    </citation>
    <scope>NUCLEOTIDE SEQUENCE [LARGE SCALE GENOMIC DNA]</scope>
    <source>
        <strain evidence="12 13">LSUCC0057</strain>
    </source>
</reference>
<comment type="caution">
    <text evidence="12">The sequence shown here is derived from an EMBL/GenBank/DDBJ whole genome shotgun (WGS) entry which is preliminary data.</text>
</comment>
<dbReference type="InterPro" id="IPR052351">
    <property type="entry name" value="Ornithine_N-alpha-AT"/>
</dbReference>
<evidence type="ECO:0000256" key="1">
    <source>
        <dbReference type="ARBA" id="ARBA00005189"/>
    </source>
</evidence>
<evidence type="ECO:0000256" key="6">
    <source>
        <dbReference type="ARBA" id="ARBA00038095"/>
    </source>
</evidence>
<dbReference type="Proteomes" id="UP000298133">
    <property type="component" value="Unassembled WGS sequence"/>
</dbReference>
<organism evidence="12 13">
    <name type="scientific">Gammaproteobacteria bacterium LSUCC0057</name>
    <dbReference type="NCBI Taxonomy" id="2559237"/>
    <lineage>
        <taxon>Bacteria</taxon>
        <taxon>Pseudomonadati</taxon>
        <taxon>Pseudomonadota</taxon>
        <taxon>Gammaproteobacteria</taxon>
        <taxon>Cellvibrionales</taxon>
        <taxon>Porticoccaceae</taxon>
        <taxon>SAR92 clade</taxon>
    </lineage>
</organism>
<evidence type="ECO:0000256" key="5">
    <source>
        <dbReference type="ARBA" id="ARBA00023315"/>
    </source>
</evidence>
<protein>
    <recommendedName>
        <fullName evidence="8">L-ornithine N(alpha)-acyltransferase</fullName>
        <ecNumber evidence="7">2.3.2.30</ecNumber>
    </recommendedName>
</protein>